<evidence type="ECO:0000256" key="1">
    <source>
        <dbReference type="ARBA" id="ARBA00007169"/>
    </source>
</evidence>
<dbReference type="InterPro" id="IPR012223">
    <property type="entry name" value="TEII"/>
</dbReference>
<sequence>MNPIRTRDRGWLRALGGVTGPAGRLVCFPHSGGSAATYRAWSPAMPGDMELLAAQYPGHADRIAEAPAGSIAEIGSHVARELSRLDPARCVLFGQSLGALVAYETARAMRDLGTPPRALFLSGAPAPLAAGGGTTHRADDEELWQALRDLGGIAPEIADDPELRELLLPVLRSDITLHETYRPPVGAEPLDCRIRCYHNTGDPLVDAARAGAWDAVAAGRFDVRALPGGHFRFLSHPAELIDDITAVLAESEVLR</sequence>
<dbReference type="PANTHER" id="PTHR11487">
    <property type="entry name" value="THIOESTERASE"/>
    <property type="match status" value="1"/>
</dbReference>
<dbReference type="InterPro" id="IPR001031">
    <property type="entry name" value="Thioesterase"/>
</dbReference>
<feature type="domain" description="Thioesterase" evidence="2">
    <location>
        <begin position="24"/>
        <end position="246"/>
    </location>
</feature>
<gene>
    <name evidence="3" type="ORF">G3I29_23945</name>
</gene>
<evidence type="ECO:0000259" key="2">
    <source>
        <dbReference type="Pfam" id="PF00975"/>
    </source>
</evidence>
<dbReference type="AlphaFoldDB" id="A0A6N9U7F7"/>
<dbReference type="RefSeq" id="WP_164347516.1">
    <property type="nucleotide sequence ID" value="NZ_JAAGLQ010000518.1"/>
</dbReference>
<dbReference type="InterPro" id="IPR029058">
    <property type="entry name" value="AB_hydrolase_fold"/>
</dbReference>
<evidence type="ECO:0000313" key="3">
    <source>
        <dbReference type="EMBL" id="NEA18502.1"/>
    </source>
</evidence>
<dbReference type="EMBL" id="JAAGLQ010000518">
    <property type="protein sequence ID" value="NEA18502.1"/>
    <property type="molecule type" value="Genomic_DNA"/>
</dbReference>
<evidence type="ECO:0000313" key="4">
    <source>
        <dbReference type="Proteomes" id="UP000471293"/>
    </source>
</evidence>
<reference evidence="3 4" key="1">
    <citation type="submission" date="2020-01" db="EMBL/GenBank/DDBJ databases">
        <title>Insect and environment-associated Actinomycetes.</title>
        <authorList>
            <person name="Currrie C."/>
            <person name="Chevrette M."/>
            <person name="Carlson C."/>
            <person name="Stubbendieck R."/>
            <person name="Wendt-Pienkowski E."/>
        </authorList>
    </citation>
    <scope>NUCLEOTIDE SEQUENCE [LARGE SCALE GENOMIC DNA]</scope>
    <source>
        <strain evidence="3 4">SID11342</strain>
    </source>
</reference>
<dbReference type="GO" id="GO:0008610">
    <property type="term" value="P:lipid biosynthetic process"/>
    <property type="evidence" value="ECO:0007669"/>
    <property type="project" value="TreeGrafter"/>
</dbReference>
<name>A0A6N9U7F7_STRHA</name>
<dbReference type="Proteomes" id="UP000471293">
    <property type="component" value="Unassembled WGS sequence"/>
</dbReference>
<dbReference type="SUPFAM" id="SSF53474">
    <property type="entry name" value="alpha/beta-Hydrolases"/>
    <property type="match status" value="1"/>
</dbReference>
<comment type="similarity">
    <text evidence="1">Belongs to the thioesterase family.</text>
</comment>
<dbReference type="Gene3D" id="3.40.50.1820">
    <property type="entry name" value="alpha/beta hydrolase"/>
    <property type="match status" value="1"/>
</dbReference>
<organism evidence="3 4">
    <name type="scientific">Streptomyces halstedii</name>
    <dbReference type="NCBI Taxonomy" id="1944"/>
    <lineage>
        <taxon>Bacteria</taxon>
        <taxon>Bacillati</taxon>
        <taxon>Actinomycetota</taxon>
        <taxon>Actinomycetes</taxon>
        <taxon>Kitasatosporales</taxon>
        <taxon>Streptomycetaceae</taxon>
        <taxon>Streptomyces</taxon>
    </lineage>
</organism>
<dbReference type="PANTHER" id="PTHR11487:SF0">
    <property type="entry name" value="S-ACYL FATTY ACID SYNTHASE THIOESTERASE, MEDIUM CHAIN"/>
    <property type="match status" value="1"/>
</dbReference>
<proteinExistence type="inferred from homology"/>
<protein>
    <submittedName>
        <fullName evidence="3">Thioesterase</fullName>
    </submittedName>
</protein>
<dbReference type="Pfam" id="PF00975">
    <property type="entry name" value="Thioesterase"/>
    <property type="match status" value="1"/>
</dbReference>
<comment type="caution">
    <text evidence="3">The sequence shown here is derived from an EMBL/GenBank/DDBJ whole genome shotgun (WGS) entry which is preliminary data.</text>
</comment>
<accession>A0A6N9U7F7</accession>